<sequence length="208" mass="23790">MEVRDYFSFLADQVHSVVAATVDDSGLPATCVIDIMDWDDSGVYFLTAKGKSFYKRLIKKHVVSITGMKGEDTLSRQSLTLRGTVRELGREPLERIFEKNPYMASIYPDEPSRESLTVFQLFKGTGEWFDLSEKPIRRDSFSFGGMEEEGEYFFITDRCVLCRLCYSKCPQKCIDISRRPAVINQENCLHCGNCFDTCLARAIVKKKK</sequence>
<dbReference type="PANTHER" id="PTHR43687:SF6">
    <property type="entry name" value="L-ASPARTATE SEMIALDEHYDE SULFURTRANSFERASE IRON-SULFUR SUBUNIT"/>
    <property type="match status" value="1"/>
</dbReference>
<name>A0A9D2PCZ2_9FIRM</name>
<keyword evidence="5" id="KW-0249">Electron transport</keyword>
<evidence type="ECO:0000256" key="5">
    <source>
        <dbReference type="ARBA" id="ARBA00022982"/>
    </source>
</evidence>
<gene>
    <name evidence="9" type="ORF">IAA04_04780</name>
</gene>
<dbReference type="PROSITE" id="PS00198">
    <property type="entry name" value="4FE4S_FER_1"/>
    <property type="match status" value="1"/>
</dbReference>
<evidence type="ECO:0000256" key="4">
    <source>
        <dbReference type="ARBA" id="ARBA00022737"/>
    </source>
</evidence>
<evidence type="ECO:0000256" key="6">
    <source>
        <dbReference type="ARBA" id="ARBA00023004"/>
    </source>
</evidence>
<dbReference type="InterPro" id="IPR050572">
    <property type="entry name" value="Fe-S_Ferredoxin"/>
</dbReference>
<dbReference type="PANTHER" id="PTHR43687">
    <property type="entry name" value="ADENYLYLSULFATE REDUCTASE, BETA SUBUNIT"/>
    <property type="match status" value="1"/>
</dbReference>
<reference evidence="9" key="1">
    <citation type="journal article" date="2021" name="PeerJ">
        <title>Extensive microbial diversity within the chicken gut microbiome revealed by metagenomics and culture.</title>
        <authorList>
            <person name="Gilroy R."/>
            <person name="Ravi A."/>
            <person name="Getino M."/>
            <person name="Pursley I."/>
            <person name="Horton D.L."/>
            <person name="Alikhan N.F."/>
            <person name="Baker D."/>
            <person name="Gharbi K."/>
            <person name="Hall N."/>
            <person name="Watson M."/>
            <person name="Adriaenssens E.M."/>
            <person name="Foster-Nyarko E."/>
            <person name="Jarju S."/>
            <person name="Secka A."/>
            <person name="Antonio M."/>
            <person name="Oren A."/>
            <person name="Chaudhuri R.R."/>
            <person name="La Ragione R."/>
            <person name="Hildebrand F."/>
            <person name="Pallen M.J."/>
        </authorList>
    </citation>
    <scope>NUCLEOTIDE SEQUENCE</scope>
    <source>
        <strain evidence="9">CHK183-5548</strain>
    </source>
</reference>
<dbReference type="GO" id="GO:0046872">
    <property type="term" value="F:metal ion binding"/>
    <property type="evidence" value="ECO:0007669"/>
    <property type="project" value="UniProtKB-KW"/>
</dbReference>
<feature type="domain" description="4Fe-4S ferredoxin-type" evidence="8">
    <location>
        <begin position="180"/>
        <end position="208"/>
    </location>
</feature>
<dbReference type="Proteomes" id="UP000823883">
    <property type="component" value="Unassembled WGS sequence"/>
</dbReference>
<keyword evidence="4" id="KW-0677">Repeat</keyword>
<dbReference type="InterPro" id="IPR017896">
    <property type="entry name" value="4Fe4S_Fe-S-bd"/>
</dbReference>
<dbReference type="GO" id="GO:0051539">
    <property type="term" value="F:4 iron, 4 sulfur cluster binding"/>
    <property type="evidence" value="ECO:0007669"/>
    <property type="project" value="UniProtKB-KW"/>
</dbReference>
<keyword evidence="1" id="KW-0813">Transport</keyword>
<evidence type="ECO:0000256" key="7">
    <source>
        <dbReference type="ARBA" id="ARBA00023014"/>
    </source>
</evidence>
<dbReference type="InterPro" id="IPR011576">
    <property type="entry name" value="Pyridox_Oxase_N"/>
</dbReference>
<keyword evidence="6" id="KW-0408">Iron</keyword>
<proteinExistence type="predicted"/>
<dbReference type="AlphaFoldDB" id="A0A9D2PCZ2"/>
<dbReference type="Gene3D" id="3.30.70.20">
    <property type="match status" value="1"/>
</dbReference>
<accession>A0A9D2PCZ2</accession>
<protein>
    <submittedName>
        <fullName evidence="9">4Fe-4S binding protein</fullName>
    </submittedName>
</protein>
<evidence type="ECO:0000313" key="10">
    <source>
        <dbReference type="Proteomes" id="UP000823883"/>
    </source>
</evidence>
<reference evidence="9" key="2">
    <citation type="submission" date="2021-04" db="EMBL/GenBank/DDBJ databases">
        <authorList>
            <person name="Gilroy R."/>
        </authorList>
    </citation>
    <scope>NUCLEOTIDE SEQUENCE</scope>
    <source>
        <strain evidence="9">CHK183-5548</strain>
    </source>
</reference>
<evidence type="ECO:0000256" key="1">
    <source>
        <dbReference type="ARBA" id="ARBA00022448"/>
    </source>
</evidence>
<dbReference type="Gene3D" id="2.30.110.10">
    <property type="entry name" value="Electron Transport, Fmn-binding Protein, Chain A"/>
    <property type="match status" value="1"/>
</dbReference>
<evidence type="ECO:0000259" key="8">
    <source>
        <dbReference type="PROSITE" id="PS51379"/>
    </source>
</evidence>
<dbReference type="InterPro" id="IPR017900">
    <property type="entry name" value="4Fe4S_Fe_S_CS"/>
</dbReference>
<organism evidence="9 10">
    <name type="scientific">Candidatus Lachnoclostridium pullistercoris</name>
    <dbReference type="NCBI Taxonomy" id="2838632"/>
    <lineage>
        <taxon>Bacteria</taxon>
        <taxon>Bacillati</taxon>
        <taxon>Bacillota</taxon>
        <taxon>Clostridia</taxon>
        <taxon>Lachnospirales</taxon>
        <taxon>Lachnospiraceae</taxon>
    </lineage>
</organism>
<keyword evidence="7" id="KW-0411">Iron-sulfur</keyword>
<comment type="caution">
    <text evidence="9">The sequence shown here is derived from an EMBL/GenBank/DDBJ whole genome shotgun (WGS) entry which is preliminary data.</text>
</comment>
<dbReference type="SUPFAM" id="SSF50475">
    <property type="entry name" value="FMN-binding split barrel"/>
    <property type="match status" value="1"/>
</dbReference>
<dbReference type="PROSITE" id="PS51379">
    <property type="entry name" value="4FE4S_FER_2"/>
    <property type="match status" value="2"/>
</dbReference>
<feature type="domain" description="4Fe-4S ferredoxin-type" evidence="8">
    <location>
        <begin position="150"/>
        <end position="179"/>
    </location>
</feature>
<dbReference type="InterPro" id="IPR012349">
    <property type="entry name" value="Split_barrel_FMN-bd"/>
</dbReference>
<evidence type="ECO:0000313" key="9">
    <source>
        <dbReference type="EMBL" id="HJC47348.1"/>
    </source>
</evidence>
<keyword evidence="2" id="KW-0004">4Fe-4S</keyword>
<dbReference type="SUPFAM" id="SSF54862">
    <property type="entry name" value="4Fe-4S ferredoxins"/>
    <property type="match status" value="1"/>
</dbReference>
<keyword evidence="3" id="KW-0479">Metal-binding</keyword>
<dbReference type="Pfam" id="PF01243">
    <property type="entry name" value="PNPOx_N"/>
    <property type="match status" value="1"/>
</dbReference>
<evidence type="ECO:0000256" key="2">
    <source>
        <dbReference type="ARBA" id="ARBA00022485"/>
    </source>
</evidence>
<dbReference type="EMBL" id="DWWL01000027">
    <property type="protein sequence ID" value="HJC47348.1"/>
    <property type="molecule type" value="Genomic_DNA"/>
</dbReference>
<evidence type="ECO:0000256" key="3">
    <source>
        <dbReference type="ARBA" id="ARBA00022723"/>
    </source>
</evidence>
<dbReference type="Pfam" id="PF13237">
    <property type="entry name" value="Fer4_10"/>
    <property type="match status" value="1"/>
</dbReference>